<gene>
    <name evidence="1" type="ORF">QVH07_02945</name>
</gene>
<comment type="caution">
    <text evidence="1">The sequence shown here is derived from an EMBL/GenBank/DDBJ whole genome shotgun (WGS) entry which is preliminary data.</text>
</comment>
<sequence>MKKYLAWLPIASILAYSCSENQEQADTTPLSSQELKFEIYDSLLVDLLGNLILMDISPSGEKYLLLEQTSGDIILTDQDGKISHQYNRTGDGPENYPGSRIGLGQFISEESYFIPTMLGFYEYNLSGELLRKYEPDFTTGATLLISNSRNHIFHEGKIYSNLGDRAADEGLSGLELQQNTNKVEVINLTDSTYQPSVPIPTQSRFSSSEELFPDIAHYSHLAIKDDSLYLMFRNEPVLYSYPISDLTSPSSVRNIPFDPFVLVETEDPEDRSSFRIRDLFTGTINFFIPMGDDKFLIEYLSGLEDDQANEIINNSESDFGKMFEEAIKINQGGLTIFDGKNLSPFIEKEEILGSLNKFVSKDEIWFALNFEEVENDYSVLYKTRLVAK</sequence>
<protein>
    <recommendedName>
        <fullName evidence="3">DUF4221 domain-containing protein</fullName>
    </recommendedName>
</protein>
<proteinExistence type="predicted"/>
<keyword evidence="2" id="KW-1185">Reference proteome</keyword>
<evidence type="ECO:0008006" key="3">
    <source>
        <dbReference type="Google" id="ProtNLM"/>
    </source>
</evidence>
<evidence type="ECO:0000313" key="1">
    <source>
        <dbReference type="EMBL" id="MDN3203084.1"/>
    </source>
</evidence>
<dbReference type="PROSITE" id="PS51257">
    <property type="entry name" value="PROKAR_LIPOPROTEIN"/>
    <property type="match status" value="1"/>
</dbReference>
<evidence type="ECO:0000313" key="2">
    <source>
        <dbReference type="Proteomes" id="UP001171916"/>
    </source>
</evidence>
<accession>A0ABT7YA41</accession>
<reference evidence="1" key="1">
    <citation type="submission" date="2023-06" db="EMBL/GenBank/DDBJ databases">
        <title>Robiginitalea aurantiacus sp. nov. and Algoriphagus sediminis sp. nov., isolated from coastal sediment.</title>
        <authorList>
            <person name="Zhou Z.Y."/>
            <person name="An J."/>
            <person name="Jia Y.W."/>
            <person name="Du Z.J."/>
        </authorList>
    </citation>
    <scope>NUCLEOTIDE SEQUENCE</scope>
    <source>
        <strain evidence="1">C2-7</strain>
    </source>
</reference>
<dbReference type="RefSeq" id="WP_289998635.1">
    <property type="nucleotide sequence ID" value="NZ_JAUEPH010000001.1"/>
</dbReference>
<dbReference type="Proteomes" id="UP001171916">
    <property type="component" value="Unassembled WGS sequence"/>
</dbReference>
<dbReference type="EMBL" id="JAUEPH010000001">
    <property type="protein sequence ID" value="MDN3203084.1"/>
    <property type="molecule type" value="Genomic_DNA"/>
</dbReference>
<organism evidence="1 2">
    <name type="scientific">Algoriphagus sediminis</name>
    <dbReference type="NCBI Taxonomy" id="3057113"/>
    <lineage>
        <taxon>Bacteria</taxon>
        <taxon>Pseudomonadati</taxon>
        <taxon>Bacteroidota</taxon>
        <taxon>Cytophagia</taxon>
        <taxon>Cytophagales</taxon>
        <taxon>Cyclobacteriaceae</taxon>
        <taxon>Algoriphagus</taxon>
    </lineage>
</organism>
<name>A0ABT7YA41_9BACT</name>